<sequence length="280" mass="31041">MEEAEDTYCKLPDTAAKLRDSLLDGYTCPPHALGDTGPSELLTSSERWSLKHWVSWKITNGTVQAYKEHGQNLQESSGANIISLYMVRKLASNITGLHPEKTDMCLKSCLAYTGEFETLNSCPYVKAGKICGEPRYKPRKKHTSPLKARAQMISLPIIPTIKALFANADTSKLMRNRDSLLKQTLGLLDTASHIQKFSDFGNGTVHLHHHINGLFEGERDIAFALSTDGAQLTMKKQSDTWILILELLNLPPELRYKASNVIIPLAIPGPLPPGNIESYV</sequence>
<proteinExistence type="predicted"/>
<feature type="non-terminal residue" evidence="1">
    <location>
        <position position="280"/>
    </location>
</feature>
<reference evidence="1" key="2">
    <citation type="journal article" date="2022" name="New Phytol.">
        <title>Evolutionary transition to the ectomycorrhizal habit in the genomes of a hyperdiverse lineage of mushroom-forming fungi.</title>
        <authorList>
            <person name="Looney B."/>
            <person name="Miyauchi S."/>
            <person name="Morin E."/>
            <person name="Drula E."/>
            <person name="Courty P.E."/>
            <person name="Kohler A."/>
            <person name="Kuo A."/>
            <person name="LaButti K."/>
            <person name="Pangilinan J."/>
            <person name="Lipzen A."/>
            <person name="Riley R."/>
            <person name="Andreopoulos W."/>
            <person name="He G."/>
            <person name="Johnson J."/>
            <person name="Nolan M."/>
            <person name="Tritt A."/>
            <person name="Barry K.W."/>
            <person name="Grigoriev I.V."/>
            <person name="Nagy L.G."/>
            <person name="Hibbett D."/>
            <person name="Henrissat B."/>
            <person name="Matheny P.B."/>
            <person name="Labbe J."/>
            <person name="Martin F.M."/>
        </authorList>
    </citation>
    <scope>NUCLEOTIDE SEQUENCE</scope>
    <source>
        <strain evidence="1">FP105234-sp</strain>
    </source>
</reference>
<protein>
    <submittedName>
        <fullName evidence="1">Uncharacterized protein</fullName>
    </submittedName>
</protein>
<accession>A0ACB8RCK2</accession>
<dbReference type="Proteomes" id="UP000814033">
    <property type="component" value="Unassembled WGS sequence"/>
</dbReference>
<gene>
    <name evidence="1" type="ORF">FA95DRAFT_1500900</name>
</gene>
<keyword evidence="2" id="KW-1185">Reference proteome</keyword>
<evidence type="ECO:0000313" key="1">
    <source>
        <dbReference type="EMBL" id="KAI0041839.1"/>
    </source>
</evidence>
<comment type="caution">
    <text evidence="1">The sequence shown here is derived from an EMBL/GenBank/DDBJ whole genome shotgun (WGS) entry which is preliminary data.</text>
</comment>
<reference evidence="1" key="1">
    <citation type="submission" date="2021-02" db="EMBL/GenBank/DDBJ databases">
        <authorList>
            <consortium name="DOE Joint Genome Institute"/>
            <person name="Ahrendt S."/>
            <person name="Looney B.P."/>
            <person name="Miyauchi S."/>
            <person name="Morin E."/>
            <person name="Drula E."/>
            <person name="Courty P.E."/>
            <person name="Chicoki N."/>
            <person name="Fauchery L."/>
            <person name="Kohler A."/>
            <person name="Kuo A."/>
            <person name="Labutti K."/>
            <person name="Pangilinan J."/>
            <person name="Lipzen A."/>
            <person name="Riley R."/>
            <person name="Andreopoulos W."/>
            <person name="He G."/>
            <person name="Johnson J."/>
            <person name="Barry K.W."/>
            <person name="Grigoriev I.V."/>
            <person name="Nagy L."/>
            <person name="Hibbett D."/>
            <person name="Henrissat B."/>
            <person name="Matheny P.B."/>
            <person name="Labbe J."/>
            <person name="Martin F."/>
        </authorList>
    </citation>
    <scope>NUCLEOTIDE SEQUENCE</scope>
    <source>
        <strain evidence="1">FP105234-sp</strain>
    </source>
</reference>
<dbReference type="EMBL" id="MU276098">
    <property type="protein sequence ID" value="KAI0041839.1"/>
    <property type="molecule type" value="Genomic_DNA"/>
</dbReference>
<evidence type="ECO:0000313" key="2">
    <source>
        <dbReference type="Proteomes" id="UP000814033"/>
    </source>
</evidence>
<name>A0ACB8RCK2_9AGAM</name>
<organism evidence="1 2">
    <name type="scientific">Auriscalpium vulgare</name>
    <dbReference type="NCBI Taxonomy" id="40419"/>
    <lineage>
        <taxon>Eukaryota</taxon>
        <taxon>Fungi</taxon>
        <taxon>Dikarya</taxon>
        <taxon>Basidiomycota</taxon>
        <taxon>Agaricomycotina</taxon>
        <taxon>Agaricomycetes</taxon>
        <taxon>Russulales</taxon>
        <taxon>Auriscalpiaceae</taxon>
        <taxon>Auriscalpium</taxon>
    </lineage>
</organism>